<name>A0AA86RA70_9EUKA</name>
<dbReference type="Proteomes" id="UP001642409">
    <property type="component" value="Unassembled WGS sequence"/>
</dbReference>
<evidence type="ECO:0000313" key="2">
    <source>
        <dbReference type="EMBL" id="CAL6009976.1"/>
    </source>
</evidence>
<accession>A0AA86RA70</accession>
<protein>
    <submittedName>
        <fullName evidence="2">Hypothetical_protein</fullName>
    </submittedName>
</protein>
<gene>
    <name evidence="2" type="ORF">HINF_LOCUS21864</name>
    <name evidence="1" type="ORF">HINF_LOCUS57881</name>
</gene>
<sequence>MQAIKFNDKMVSIDEYLGCRQIIGVVRDRVQATIHMWSVHISASTIYKIENQHSKWKNGIYRKQTCLKSAENYQNIQWAYRCEYKSQMPETRTNPLLYPQYFQFVISPQLSYIDQFLKNN</sequence>
<evidence type="ECO:0000313" key="1">
    <source>
        <dbReference type="EMBL" id="CAI9970236.1"/>
    </source>
</evidence>
<dbReference type="EMBL" id="CAXDID020000060">
    <property type="protein sequence ID" value="CAL6009976.1"/>
    <property type="molecule type" value="Genomic_DNA"/>
</dbReference>
<keyword evidence="3" id="KW-1185">Reference proteome</keyword>
<dbReference type="AlphaFoldDB" id="A0AA86RA70"/>
<comment type="caution">
    <text evidence="1">The sequence shown here is derived from an EMBL/GenBank/DDBJ whole genome shotgun (WGS) entry which is preliminary data.</text>
</comment>
<organism evidence="1">
    <name type="scientific">Hexamita inflata</name>
    <dbReference type="NCBI Taxonomy" id="28002"/>
    <lineage>
        <taxon>Eukaryota</taxon>
        <taxon>Metamonada</taxon>
        <taxon>Diplomonadida</taxon>
        <taxon>Hexamitidae</taxon>
        <taxon>Hexamitinae</taxon>
        <taxon>Hexamita</taxon>
    </lineage>
</organism>
<dbReference type="EMBL" id="CATOUU010001068">
    <property type="protein sequence ID" value="CAI9970236.1"/>
    <property type="molecule type" value="Genomic_DNA"/>
</dbReference>
<proteinExistence type="predicted"/>
<reference evidence="2 3" key="2">
    <citation type="submission" date="2024-07" db="EMBL/GenBank/DDBJ databases">
        <authorList>
            <person name="Akdeniz Z."/>
        </authorList>
    </citation>
    <scope>NUCLEOTIDE SEQUENCE [LARGE SCALE GENOMIC DNA]</scope>
</reference>
<reference evidence="1" key="1">
    <citation type="submission" date="2023-06" db="EMBL/GenBank/DDBJ databases">
        <authorList>
            <person name="Kurt Z."/>
        </authorList>
    </citation>
    <scope>NUCLEOTIDE SEQUENCE</scope>
</reference>
<evidence type="ECO:0000313" key="3">
    <source>
        <dbReference type="Proteomes" id="UP001642409"/>
    </source>
</evidence>